<dbReference type="InParanoid" id="D7G1F8"/>
<name>D7G1F8_ECTSI</name>
<keyword evidence="4" id="KW-1185">Reference proteome</keyword>
<dbReference type="AlphaFoldDB" id="D7G1F8"/>
<evidence type="ECO:0000313" key="3">
    <source>
        <dbReference type="EMBL" id="CBJ26766.1"/>
    </source>
</evidence>
<dbReference type="InterPro" id="IPR001202">
    <property type="entry name" value="WW_dom"/>
</dbReference>
<evidence type="ECO:0000256" key="1">
    <source>
        <dbReference type="SAM" id="MobiDB-lite"/>
    </source>
</evidence>
<proteinExistence type="predicted"/>
<organism evidence="3 4">
    <name type="scientific">Ectocarpus siliculosus</name>
    <name type="common">Brown alga</name>
    <name type="synonym">Conferva siliculosa</name>
    <dbReference type="NCBI Taxonomy" id="2880"/>
    <lineage>
        <taxon>Eukaryota</taxon>
        <taxon>Sar</taxon>
        <taxon>Stramenopiles</taxon>
        <taxon>Ochrophyta</taxon>
        <taxon>PX clade</taxon>
        <taxon>Phaeophyceae</taxon>
        <taxon>Ectocarpales</taxon>
        <taxon>Ectocarpaceae</taxon>
        <taxon>Ectocarpus</taxon>
    </lineage>
</organism>
<dbReference type="EMBL" id="FN649743">
    <property type="protein sequence ID" value="CBJ26766.1"/>
    <property type="molecule type" value="Genomic_DNA"/>
</dbReference>
<accession>D7G1F8</accession>
<protein>
    <recommendedName>
        <fullName evidence="2">WW domain-containing protein</fullName>
    </recommendedName>
</protein>
<evidence type="ECO:0000259" key="2">
    <source>
        <dbReference type="PROSITE" id="PS50020"/>
    </source>
</evidence>
<dbReference type="Gene3D" id="2.20.70.10">
    <property type="match status" value="2"/>
</dbReference>
<evidence type="ECO:0000313" key="4">
    <source>
        <dbReference type="Proteomes" id="UP000002630"/>
    </source>
</evidence>
<feature type="compositionally biased region" description="Pro residues" evidence="1">
    <location>
        <begin position="113"/>
        <end position="123"/>
    </location>
</feature>
<dbReference type="InterPro" id="IPR036020">
    <property type="entry name" value="WW_dom_sf"/>
</dbReference>
<sequence>MASFNPQEWTPGYDEHGVNCWFNKTTRGRVYGRFPPQMQVGLSPIVGGPGVNVPASTQFNPASPLEAEKQWKQALAGGWTEYQTDGDEKKPYWYNEISGDRTWDKPDTNGAQKPPPPPPPAPSSQPSVSSSQPREPSPHKDNGGKAGGAGQKKKKESEQWQQLRTEKGRRYWYNEETGASQYDTPNCLRKYR</sequence>
<feature type="region of interest" description="Disordered" evidence="1">
    <location>
        <begin position="82"/>
        <end position="192"/>
    </location>
</feature>
<dbReference type="SUPFAM" id="SSF51045">
    <property type="entry name" value="WW domain"/>
    <property type="match status" value="1"/>
</dbReference>
<feature type="compositionally biased region" description="Low complexity" evidence="1">
    <location>
        <begin position="124"/>
        <end position="134"/>
    </location>
</feature>
<dbReference type="SMART" id="SM00456">
    <property type="entry name" value="WW"/>
    <property type="match status" value="2"/>
</dbReference>
<reference evidence="3 4" key="1">
    <citation type="journal article" date="2010" name="Nature">
        <title>The Ectocarpus genome and the independent evolution of multicellularity in brown algae.</title>
        <authorList>
            <person name="Cock J.M."/>
            <person name="Sterck L."/>
            <person name="Rouze P."/>
            <person name="Scornet D."/>
            <person name="Allen A.E."/>
            <person name="Amoutzias G."/>
            <person name="Anthouard V."/>
            <person name="Artiguenave F."/>
            <person name="Aury J.M."/>
            <person name="Badger J.H."/>
            <person name="Beszteri B."/>
            <person name="Billiau K."/>
            <person name="Bonnet E."/>
            <person name="Bothwell J.H."/>
            <person name="Bowler C."/>
            <person name="Boyen C."/>
            <person name="Brownlee C."/>
            <person name="Carrano C.J."/>
            <person name="Charrier B."/>
            <person name="Cho G.Y."/>
            <person name="Coelho S.M."/>
            <person name="Collen J."/>
            <person name="Corre E."/>
            <person name="Da Silva C."/>
            <person name="Delage L."/>
            <person name="Delaroque N."/>
            <person name="Dittami S.M."/>
            <person name="Doulbeau S."/>
            <person name="Elias M."/>
            <person name="Farnham G."/>
            <person name="Gachon C.M."/>
            <person name="Gschloessl B."/>
            <person name="Heesch S."/>
            <person name="Jabbari K."/>
            <person name="Jubin C."/>
            <person name="Kawai H."/>
            <person name="Kimura K."/>
            <person name="Kloareg B."/>
            <person name="Kupper F.C."/>
            <person name="Lang D."/>
            <person name="Le Bail A."/>
            <person name="Leblanc C."/>
            <person name="Lerouge P."/>
            <person name="Lohr M."/>
            <person name="Lopez P.J."/>
            <person name="Martens C."/>
            <person name="Maumus F."/>
            <person name="Michel G."/>
            <person name="Miranda-Saavedra D."/>
            <person name="Morales J."/>
            <person name="Moreau H."/>
            <person name="Motomura T."/>
            <person name="Nagasato C."/>
            <person name="Napoli C.A."/>
            <person name="Nelson D.R."/>
            <person name="Nyvall-Collen P."/>
            <person name="Peters A.F."/>
            <person name="Pommier C."/>
            <person name="Potin P."/>
            <person name="Poulain J."/>
            <person name="Quesneville H."/>
            <person name="Read B."/>
            <person name="Rensing S.A."/>
            <person name="Ritter A."/>
            <person name="Rousvoal S."/>
            <person name="Samanta M."/>
            <person name="Samson G."/>
            <person name="Schroeder D.C."/>
            <person name="Segurens B."/>
            <person name="Strittmatter M."/>
            <person name="Tonon T."/>
            <person name="Tregear J.W."/>
            <person name="Valentin K."/>
            <person name="von Dassow P."/>
            <person name="Yamagishi T."/>
            <person name="Van de Peer Y."/>
            <person name="Wincker P."/>
        </authorList>
    </citation>
    <scope>NUCLEOTIDE SEQUENCE [LARGE SCALE GENOMIC DNA]</scope>
    <source>
        <strain evidence="4">Ec32 / CCAP1310/4</strain>
    </source>
</reference>
<feature type="domain" description="WW" evidence="2">
    <location>
        <begin position="73"/>
        <end position="108"/>
    </location>
</feature>
<dbReference type="EMBL" id="FN648652">
    <property type="protein sequence ID" value="CBJ26766.1"/>
    <property type="molecule type" value="Genomic_DNA"/>
</dbReference>
<gene>
    <name evidence="3" type="ORF">Esi_0045_0021</name>
</gene>
<feature type="compositionally biased region" description="Basic and acidic residues" evidence="1">
    <location>
        <begin position="164"/>
        <end position="173"/>
    </location>
</feature>
<feature type="domain" description="WW" evidence="2">
    <location>
        <begin position="160"/>
        <end position="187"/>
    </location>
</feature>
<dbReference type="PROSITE" id="PS01159">
    <property type="entry name" value="WW_DOMAIN_1"/>
    <property type="match status" value="1"/>
</dbReference>
<dbReference type="OrthoDB" id="187617at2759"/>
<dbReference type="PROSITE" id="PS50020">
    <property type="entry name" value="WW_DOMAIN_2"/>
    <property type="match status" value="2"/>
</dbReference>
<dbReference type="Proteomes" id="UP000002630">
    <property type="component" value="Linkage Group LG18"/>
</dbReference>
<feature type="compositionally biased region" description="Basic and acidic residues" evidence="1">
    <location>
        <begin position="98"/>
        <end position="107"/>
    </location>
</feature>